<dbReference type="PANTHER" id="PTHR24252:SF7">
    <property type="entry name" value="HYALIN"/>
    <property type="match status" value="1"/>
</dbReference>
<evidence type="ECO:0000256" key="3">
    <source>
        <dbReference type="ARBA" id="ARBA00022729"/>
    </source>
</evidence>
<dbReference type="PANTHER" id="PTHR24252">
    <property type="entry name" value="ACROSIN-RELATED"/>
    <property type="match status" value="1"/>
</dbReference>
<dbReference type="PROSITE" id="PS50240">
    <property type="entry name" value="TRYPSIN_DOM"/>
    <property type="match status" value="1"/>
</dbReference>
<evidence type="ECO:0000259" key="10">
    <source>
        <dbReference type="PROSITE" id="PS50240"/>
    </source>
</evidence>
<evidence type="ECO:0000256" key="7">
    <source>
        <dbReference type="ARBA" id="ARBA00023157"/>
    </source>
</evidence>
<evidence type="ECO:0000256" key="5">
    <source>
        <dbReference type="ARBA" id="ARBA00022825"/>
    </source>
</evidence>
<evidence type="ECO:0000256" key="2">
    <source>
        <dbReference type="ARBA" id="ARBA00022670"/>
    </source>
</evidence>
<dbReference type="CDD" id="cd00190">
    <property type="entry name" value="Tryp_SPc"/>
    <property type="match status" value="1"/>
</dbReference>
<keyword evidence="6" id="KW-0865">Zymogen</keyword>
<dbReference type="Pfam" id="PF00089">
    <property type="entry name" value="Trypsin"/>
    <property type="match status" value="1"/>
</dbReference>
<keyword evidence="5 8" id="KW-0720">Serine protease</keyword>
<dbReference type="PROSITE" id="PS00135">
    <property type="entry name" value="TRYPSIN_SER"/>
    <property type="match status" value="1"/>
</dbReference>
<dbReference type="InterPro" id="IPR043504">
    <property type="entry name" value="Peptidase_S1_PA_chymotrypsin"/>
</dbReference>
<feature type="signal peptide" evidence="9">
    <location>
        <begin position="1"/>
        <end position="16"/>
    </location>
</feature>
<dbReference type="Gene3D" id="2.40.10.10">
    <property type="entry name" value="Trypsin-like serine proteases"/>
    <property type="match status" value="2"/>
</dbReference>
<dbReference type="PRINTS" id="PR00722">
    <property type="entry name" value="CHYMOTRYPSIN"/>
</dbReference>
<dbReference type="AlphaFoldDB" id="A0A6M2E096"/>
<feature type="chain" id="PRO_5026916618" evidence="9">
    <location>
        <begin position="17"/>
        <end position="260"/>
    </location>
</feature>
<evidence type="ECO:0000256" key="8">
    <source>
        <dbReference type="RuleBase" id="RU363034"/>
    </source>
</evidence>
<evidence type="ECO:0000256" key="9">
    <source>
        <dbReference type="SAM" id="SignalP"/>
    </source>
</evidence>
<protein>
    <submittedName>
        <fullName evidence="11">Putative trypsin-like serine protease</fullName>
    </submittedName>
</protein>
<name>A0A6M2E096_XENCH</name>
<evidence type="ECO:0000256" key="4">
    <source>
        <dbReference type="ARBA" id="ARBA00022801"/>
    </source>
</evidence>
<evidence type="ECO:0000313" key="11">
    <source>
        <dbReference type="EMBL" id="NOV51764.1"/>
    </source>
</evidence>
<feature type="domain" description="Peptidase S1" evidence="10">
    <location>
        <begin position="30"/>
        <end position="259"/>
    </location>
</feature>
<organism evidence="11">
    <name type="scientific">Xenopsylla cheopis</name>
    <name type="common">Oriental rat flea</name>
    <name type="synonym">Pulex cheopis</name>
    <dbReference type="NCBI Taxonomy" id="163159"/>
    <lineage>
        <taxon>Eukaryota</taxon>
        <taxon>Metazoa</taxon>
        <taxon>Ecdysozoa</taxon>
        <taxon>Arthropoda</taxon>
        <taxon>Hexapoda</taxon>
        <taxon>Insecta</taxon>
        <taxon>Pterygota</taxon>
        <taxon>Neoptera</taxon>
        <taxon>Endopterygota</taxon>
        <taxon>Siphonaptera</taxon>
        <taxon>Pulicidae</taxon>
        <taxon>Xenopsyllinae</taxon>
        <taxon>Xenopsylla</taxon>
    </lineage>
</organism>
<dbReference type="SMART" id="SM00020">
    <property type="entry name" value="Tryp_SPc"/>
    <property type="match status" value="1"/>
</dbReference>
<keyword evidence="7" id="KW-1015">Disulfide bond</keyword>
<keyword evidence="3 9" id="KW-0732">Signal</keyword>
<dbReference type="InterPro" id="IPR018114">
    <property type="entry name" value="TRYPSIN_HIS"/>
</dbReference>
<dbReference type="InterPro" id="IPR033116">
    <property type="entry name" value="TRYPSIN_SER"/>
</dbReference>
<dbReference type="InterPro" id="IPR009003">
    <property type="entry name" value="Peptidase_S1_PA"/>
</dbReference>
<dbReference type="InterPro" id="IPR001254">
    <property type="entry name" value="Trypsin_dom"/>
</dbReference>
<dbReference type="GO" id="GO:0004252">
    <property type="term" value="F:serine-type endopeptidase activity"/>
    <property type="evidence" value="ECO:0007669"/>
    <property type="project" value="InterPro"/>
</dbReference>
<dbReference type="EMBL" id="GIIL01008038">
    <property type="protein sequence ID" value="NOV51764.1"/>
    <property type="molecule type" value="Transcribed_RNA"/>
</dbReference>
<evidence type="ECO:0000256" key="1">
    <source>
        <dbReference type="ARBA" id="ARBA00007664"/>
    </source>
</evidence>
<keyword evidence="2 8" id="KW-0645">Protease</keyword>
<keyword evidence="4 8" id="KW-0378">Hydrolase</keyword>
<sequence>MFKLLTLFALVACAVSREVFLPKPKLDGRIVGGTSVNINNYGYQLSLQSNGRHFCGASIISDTWALTAAHCVVGSGTSGMTLRSGTSTHNSGGTSHRVAQIVVHPQYNGNSNVNDVAVLRVQDKFVLNGASVRPVGLIGSGVETPEGASLYVTGWGTTTEGGSIPSQLQGVSVPCVDQSRCNSQYSQFGGVHASMICAGFDQGGKDACQGDSGGPLVDASGRLVGVVSWGYGCARRDYPGVYARVAYPSVRSFIKSYTGV</sequence>
<dbReference type="FunFam" id="2.40.10.10:FF:000077">
    <property type="entry name" value="Predicted protein"/>
    <property type="match status" value="1"/>
</dbReference>
<reference evidence="11" key="1">
    <citation type="submission" date="2020-03" db="EMBL/GenBank/DDBJ databases">
        <title>Transcriptomic Profiling of the Digestive Tract of the Rat Flea, Xenopsylla cheopis, Following Blood Feeding and Infection with Yersinia pestis.</title>
        <authorList>
            <person name="Bland D.M."/>
            <person name="Martens C.A."/>
            <person name="Virtaneva K."/>
            <person name="Kanakabandi K."/>
            <person name="Long D."/>
            <person name="Rosenke R."/>
            <person name="Saturday G.A."/>
            <person name="Hoyt F.H."/>
            <person name="Bruno D.P."/>
            <person name="Ribeiro J.M.C."/>
            <person name="Hinnebusch J."/>
        </authorList>
    </citation>
    <scope>NUCLEOTIDE SEQUENCE</scope>
</reference>
<evidence type="ECO:0000256" key="6">
    <source>
        <dbReference type="ARBA" id="ARBA00023145"/>
    </source>
</evidence>
<dbReference type="GO" id="GO:0006508">
    <property type="term" value="P:proteolysis"/>
    <property type="evidence" value="ECO:0007669"/>
    <property type="project" value="UniProtKB-KW"/>
</dbReference>
<comment type="similarity">
    <text evidence="1">Belongs to the peptidase S1 family.</text>
</comment>
<proteinExistence type="inferred from homology"/>
<dbReference type="InterPro" id="IPR001314">
    <property type="entry name" value="Peptidase_S1A"/>
</dbReference>
<dbReference type="PROSITE" id="PS00134">
    <property type="entry name" value="TRYPSIN_HIS"/>
    <property type="match status" value="1"/>
</dbReference>
<dbReference type="SUPFAM" id="SSF50494">
    <property type="entry name" value="Trypsin-like serine proteases"/>
    <property type="match status" value="1"/>
</dbReference>
<accession>A0A6M2E096</accession>